<feature type="transmembrane region" description="Helical" evidence="1">
    <location>
        <begin position="40"/>
        <end position="64"/>
    </location>
</feature>
<keyword evidence="1" id="KW-1133">Transmembrane helix</keyword>
<sequence length="190" mass="20636">MINPYRAPIDAEDSAELADNPSAEFLVTRPQLRFAESKFLLYRCGGRLTLASFVMIALSFLVAFDGLLPLGPSAATGGFQVPMVLRQLAVMGLATIVYLGLIVGVRKTSRQQLATHGIVEGAGLSVRVSDGLLQWAGPNGNFTTPLPQTRPIRTRKGLIVVVDRDLYLFIPKDAAFTGGRYREFVRAVEA</sequence>
<keyword evidence="3" id="KW-1185">Reference proteome</keyword>
<dbReference type="RefSeq" id="WP_145220481.1">
    <property type="nucleotide sequence ID" value="NZ_CP036432.1"/>
</dbReference>
<feature type="transmembrane region" description="Helical" evidence="1">
    <location>
        <begin position="84"/>
        <end position="105"/>
    </location>
</feature>
<accession>A0ABX5Y502</accession>
<keyword evidence="1" id="KW-0472">Membrane</keyword>
<dbReference type="EMBL" id="CP036432">
    <property type="protein sequence ID" value="QDV88285.1"/>
    <property type="molecule type" value="Genomic_DNA"/>
</dbReference>
<organism evidence="2 3">
    <name type="scientific">Stieleria magnilauensis</name>
    <dbReference type="NCBI Taxonomy" id="2527963"/>
    <lineage>
        <taxon>Bacteria</taxon>
        <taxon>Pseudomonadati</taxon>
        <taxon>Planctomycetota</taxon>
        <taxon>Planctomycetia</taxon>
        <taxon>Pirellulales</taxon>
        <taxon>Pirellulaceae</taxon>
        <taxon>Stieleria</taxon>
    </lineage>
</organism>
<keyword evidence="1" id="KW-0812">Transmembrane</keyword>
<reference evidence="2 3" key="1">
    <citation type="submission" date="2019-02" db="EMBL/GenBank/DDBJ databases">
        <title>Deep-cultivation of Planctomycetes and their phenomic and genomic characterization uncovers novel biology.</title>
        <authorList>
            <person name="Wiegand S."/>
            <person name="Jogler M."/>
            <person name="Boedeker C."/>
            <person name="Pinto D."/>
            <person name="Vollmers J."/>
            <person name="Rivas-Marin E."/>
            <person name="Kohn T."/>
            <person name="Peeters S.H."/>
            <person name="Heuer A."/>
            <person name="Rast P."/>
            <person name="Oberbeckmann S."/>
            <person name="Bunk B."/>
            <person name="Jeske O."/>
            <person name="Meyerdierks A."/>
            <person name="Storesund J.E."/>
            <person name="Kallscheuer N."/>
            <person name="Luecker S."/>
            <person name="Lage O.M."/>
            <person name="Pohl T."/>
            <person name="Merkel B.J."/>
            <person name="Hornburger P."/>
            <person name="Mueller R.-W."/>
            <person name="Bruemmer F."/>
            <person name="Labrenz M."/>
            <person name="Spormann A.M."/>
            <person name="Op den Camp H."/>
            <person name="Overmann J."/>
            <person name="Amann R."/>
            <person name="Jetten M.S.M."/>
            <person name="Mascher T."/>
            <person name="Medema M.H."/>
            <person name="Devos D.P."/>
            <person name="Kaster A.-K."/>
            <person name="Ovreas L."/>
            <person name="Rohde M."/>
            <person name="Galperin M.Y."/>
            <person name="Jogler C."/>
        </authorList>
    </citation>
    <scope>NUCLEOTIDE SEQUENCE [LARGE SCALE GENOMIC DNA]</scope>
    <source>
        <strain evidence="2 3">TBK1r</strain>
    </source>
</reference>
<evidence type="ECO:0000313" key="2">
    <source>
        <dbReference type="EMBL" id="QDV88285.1"/>
    </source>
</evidence>
<gene>
    <name evidence="2" type="ORF">TBK1r_73170</name>
</gene>
<protein>
    <recommendedName>
        <fullName evidence="4">YcxB-like protein domain-containing protein</fullName>
    </recommendedName>
</protein>
<name>A0ABX5Y502_9BACT</name>
<dbReference type="Proteomes" id="UP000318081">
    <property type="component" value="Chromosome"/>
</dbReference>
<evidence type="ECO:0000256" key="1">
    <source>
        <dbReference type="SAM" id="Phobius"/>
    </source>
</evidence>
<proteinExistence type="predicted"/>
<evidence type="ECO:0000313" key="3">
    <source>
        <dbReference type="Proteomes" id="UP000318081"/>
    </source>
</evidence>
<evidence type="ECO:0008006" key="4">
    <source>
        <dbReference type="Google" id="ProtNLM"/>
    </source>
</evidence>